<accession>A0A934Q8R9</accession>
<dbReference type="Proteomes" id="UP000608530">
    <property type="component" value="Unassembled WGS sequence"/>
</dbReference>
<reference evidence="1" key="1">
    <citation type="submission" date="2020-12" db="EMBL/GenBank/DDBJ databases">
        <title>Leucobacter sp. CAS1, isolated from Chromium sludge.</title>
        <authorList>
            <person name="Xu Z."/>
        </authorList>
    </citation>
    <scope>NUCLEOTIDE SEQUENCE</scope>
    <source>
        <strain evidence="1">CSA1</strain>
    </source>
</reference>
<dbReference type="Pfam" id="PF12028">
    <property type="entry name" value="DUF3515"/>
    <property type="match status" value="1"/>
</dbReference>
<evidence type="ECO:0000313" key="1">
    <source>
        <dbReference type="EMBL" id="MBK0420314.1"/>
    </source>
</evidence>
<organism evidence="1 2">
    <name type="scientific">Leucobacter chromiisoli</name>
    <dbReference type="NCBI Taxonomy" id="2796471"/>
    <lineage>
        <taxon>Bacteria</taxon>
        <taxon>Bacillati</taxon>
        <taxon>Actinomycetota</taxon>
        <taxon>Actinomycetes</taxon>
        <taxon>Micrococcales</taxon>
        <taxon>Microbacteriaceae</taxon>
        <taxon>Leucobacter</taxon>
    </lineage>
</organism>
<proteinExistence type="predicted"/>
<sequence length="140" mass="14808">MEAAPNANDPACADVTVRLPQTVAELGKRSTNAQATGAWGDPSAVELRCGIEPSGPTTDDCVNVNGVDWIIDRSQAPLFRFEAYGRSPGLEVFVDSERVSGTAVVLDLGSVAEQLPQERQCTSLVDELDEDDFSGLPDAG</sequence>
<gene>
    <name evidence="1" type="ORF">JD276_14870</name>
</gene>
<comment type="caution">
    <text evidence="1">The sequence shown here is derived from an EMBL/GenBank/DDBJ whole genome shotgun (WGS) entry which is preliminary data.</text>
</comment>
<name>A0A934Q8R9_9MICO</name>
<dbReference type="AlphaFoldDB" id="A0A934Q8R9"/>
<keyword evidence="2" id="KW-1185">Reference proteome</keyword>
<evidence type="ECO:0000313" key="2">
    <source>
        <dbReference type="Proteomes" id="UP000608530"/>
    </source>
</evidence>
<dbReference type="EMBL" id="JAEHOH010000025">
    <property type="protein sequence ID" value="MBK0420314.1"/>
    <property type="molecule type" value="Genomic_DNA"/>
</dbReference>
<dbReference type="InterPro" id="IPR021903">
    <property type="entry name" value="DUF3515"/>
</dbReference>
<protein>
    <submittedName>
        <fullName evidence="1">DUF3515 family protein</fullName>
    </submittedName>
</protein>